<dbReference type="AlphaFoldDB" id="A0A075FRN1"/>
<name>A0A075FRN1_9EURY</name>
<dbReference type="Pfam" id="PF05138">
    <property type="entry name" value="PaaA_PaaC"/>
    <property type="match status" value="1"/>
</dbReference>
<sequence length="380" mass="44269">MADAEIVEDYTQNFEAWIQDFSEWQTRIGFDPSWLGDYRFDIKFDWDTAGSQIEFGDFEGKPKWERRMQIPQQTIRDAIVNMVSVQGDTEFASVEQQNHLLGSAPTEYDRKSALRIMCEEQRHGWQMAYLLCTFFGEQGVREAAKLLERNAQDGTRILGSFNEPIDHWLDFFMFTHFIDRDGKYQLKMLSTSSFKPLAASMGPMLKEESFHLGTGANGLRRIVKQGVIPCALIQKYVNKWVSTGLDLFGTDDSASAQWAYVYGVKGRYDEREAQEAAERGHLNEASRELYFQELRDEMRRISRVRKEGEPELYIPSDKFRRGIGKYAGQRYTVHGEPFEGDDAAWDAYLDEVTPSDEEEARLVNEYMQQEWIQYREWKGE</sequence>
<dbReference type="PANTHER" id="PTHR30458:SF0">
    <property type="entry name" value="1,2-PHENYLACETYL-COA EPOXIDASE, SUBUNIT C"/>
    <property type="match status" value="1"/>
</dbReference>
<accession>A0A075FRN1</accession>
<dbReference type="GO" id="GO:0016491">
    <property type="term" value="F:oxidoreductase activity"/>
    <property type="evidence" value="ECO:0007669"/>
    <property type="project" value="UniProtKB-KW"/>
</dbReference>
<dbReference type="InterPro" id="IPR012348">
    <property type="entry name" value="RNR-like"/>
</dbReference>
<keyword evidence="1" id="KW-0560">Oxidoreductase</keyword>
<dbReference type="Gene3D" id="1.10.620.20">
    <property type="entry name" value="Ribonucleotide Reductase, subunit A"/>
    <property type="match status" value="2"/>
</dbReference>
<proteinExistence type="predicted"/>
<organism evidence="1">
    <name type="scientific">uncultured marine group II/III euryarchaeote AD1000_45_F09</name>
    <dbReference type="NCBI Taxonomy" id="1457776"/>
    <lineage>
        <taxon>Archaea</taxon>
        <taxon>Methanobacteriati</taxon>
        <taxon>Methanobacteriota</taxon>
        <taxon>environmental samples</taxon>
    </lineage>
</organism>
<dbReference type="GO" id="GO:0005829">
    <property type="term" value="C:cytosol"/>
    <property type="evidence" value="ECO:0007669"/>
    <property type="project" value="TreeGrafter"/>
</dbReference>
<dbReference type="InterPro" id="IPR052703">
    <property type="entry name" value="Aromatic_CoA_ox/epox"/>
</dbReference>
<dbReference type="InterPro" id="IPR009078">
    <property type="entry name" value="Ferritin-like_SF"/>
</dbReference>
<reference evidence="1" key="1">
    <citation type="journal article" date="2014" name="Genome Biol. Evol.">
        <title>Pangenome evidence for extensive interdomain horizontal transfer affecting lineage core and shell genes in uncultured planktonic thaumarchaeota and euryarchaeota.</title>
        <authorList>
            <person name="Deschamps P."/>
            <person name="Zivanovic Y."/>
            <person name="Moreira D."/>
            <person name="Rodriguez-Valera F."/>
            <person name="Lopez-Garcia P."/>
        </authorList>
    </citation>
    <scope>NUCLEOTIDE SEQUENCE</scope>
</reference>
<dbReference type="EC" id="1.14.12.21" evidence="1"/>
<dbReference type="PANTHER" id="PTHR30458">
    <property type="entry name" value="PHENYLACETIC ACID DEGRADATION PROTEIN PAA"/>
    <property type="match status" value="1"/>
</dbReference>
<dbReference type="SUPFAM" id="SSF47240">
    <property type="entry name" value="Ferritin-like"/>
    <property type="match status" value="1"/>
</dbReference>
<protein>
    <submittedName>
        <fullName evidence="1">Benzoyl-CoA oxygenase subunit beta (BoxB)</fullName>
        <ecNumber evidence="1">1.14.12.21</ecNumber>
    </submittedName>
</protein>
<dbReference type="EMBL" id="KF900420">
    <property type="protein sequence ID" value="AIE94340.1"/>
    <property type="molecule type" value="Genomic_DNA"/>
</dbReference>
<dbReference type="InterPro" id="IPR007814">
    <property type="entry name" value="PaaA_PaaC"/>
</dbReference>
<evidence type="ECO:0000313" key="1">
    <source>
        <dbReference type="EMBL" id="AIE94340.1"/>
    </source>
</evidence>
<dbReference type="GO" id="GO:0010124">
    <property type="term" value="P:phenylacetate catabolic process"/>
    <property type="evidence" value="ECO:0007669"/>
    <property type="project" value="InterPro"/>
</dbReference>
<gene>
    <name evidence="1" type="primary">boxB</name>
</gene>